<dbReference type="OrthoDB" id="9775849at2"/>
<dbReference type="PANTHER" id="PTHR43320:SF3">
    <property type="entry name" value="CARBOHYDRATE KINASE PFKB DOMAIN-CONTAINING PROTEIN"/>
    <property type="match status" value="1"/>
</dbReference>
<accession>A0A0F5YHP2</accession>
<dbReference type="InterPro" id="IPR029056">
    <property type="entry name" value="Ribokinase-like"/>
</dbReference>
<proteinExistence type="inferred from homology"/>
<sequence>MTEDNQASKSINVFGVGNALLDILALVDDDFIQNHSLNRGAMTLMDAQNQGKLLQQLENQSLELRCGGSAANTMIAIAQSGGSGYYTGKVAEDTNGEFYRQDMVALGIGFEVDPDLHSENPTGTCLVLTTPDAERTMCTNLGVSTRLSVSDINTEHLSRCQYSYVEGYLWDAPDPRKACIETMEQSKRHGVKVAFTFSDGFLLDRFTDDFHQLVSEYCDVIFCNDSEVRHFFQSESLEDCATKLSKIVDLAFITNGEKGCLVVEKGNIIPVAGFPVKPIDTVGAGDAFAGGVLYGLTNGLTTSQAARWGNYLGSLVVQIHGPRLATSPADQLQTVIAG</sequence>
<feature type="domain" description="Carbohydrate kinase PfkB" evidence="4">
    <location>
        <begin position="58"/>
        <end position="324"/>
    </location>
</feature>
<protein>
    <submittedName>
        <fullName evidence="5">Ribokinase</fullName>
    </submittedName>
</protein>
<evidence type="ECO:0000256" key="3">
    <source>
        <dbReference type="ARBA" id="ARBA00022777"/>
    </source>
</evidence>
<dbReference type="SUPFAM" id="SSF53613">
    <property type="entry name" value="Ribokinase-like"/>
    <property type="match status" value="1"/>
</dbReference>
<dbReference type="RefSeq" id="WP_046278191.1">
    <property type="nucleotide sequence ID" value="NZ_LATL02000161.1"/>
</dbReference>
<dbReference type="Gene3D" id="3.40.1190.20">
    <property type="match status" value="1"/>
</dbReference>
<reference evidence="5 6" key="1">
    <citation type="submission" date="2015-06" db="EMBL/GenBank/DDBJ databases">
        <title>Draft genome assembly of filamentous brackish cyanobacterium Limnoraphis robusta strain CS-951.</title>
        <authorList>
            <person name="Willis A."/>
            <person name="Parks M."/>
            <person name="Burford M.A."/>
        </authorList>
    </citation>
    <scope>NUCLEOTIDE SEQUENCE [LARGE SCALE GENOMIC DNA]</scope>
    <source>
        <strain evidence="5 6">CS-951</strain>
    </source>
</reference>
<evidence type="ECO:0000256" key="2">
    <source>
        <dbReference type="ARBA" id="ARBA00022679"/>
    </source>
</evidence>
<evidence type="ECO:0000313" key="6">
    <source>
        <dbReference type="Proteomes" id="UP000033607"/>
    </source>
</evidence>
<dbReference type="InterPro" id="IPR052700">
    <property type="entry name" value="Carb_kinase_PfkB-like"/>
</dbReference>
<dbReference type="Proteomes" id="UP000033607">
    <property type="component" value="Unassembled WGS sequence"/>
</dbReference>
<evidence type="ECO:0000313" key="5">
    <source>
        <dbReference type="EMBL" id="KKD38421.1"/>
    </source>
</evidence>
<dbReference type="CDD" id="cd01168">
    <property type="entry name" value="adenosine_kinase"/>
    <property type="match status" value="1"/>
</dbReference>
<dbReference type="PATRIC" id="fig|1637645.4.peg.3240"/>
<comment type="similarity">
    <text evidence="1">Belongs to the carbohydrate kinase PfkB family.</text>
</comment>
<evidence type="ECO:0000256" key="1">
    <source>
        <dbReference type="ARBA" id="ARBA00010688"/>
    </source>
</evidence>
<dbReference type="InterPro" id="IPR002173">
    <property type="entry name" value="Carboh/pur_kinase_PfkB_CS"/>
</dbReference>
<dbReference type="EMBL" id="LATL02000161">
    <property type="protein sequence ID" value="KKD38421.1"/>
    <property type="molecule type" value="Genomic_DNA"/>
</dbReference>
<evidence type="ECO:0000259" key="4">
    <source>
        <dbReference type="Pfam" id="PF00294"/>
    </source>
</evidence>
<dbReference type="GO" id="GO:0016301">
    <property type="term" value="F:kinase activity"/>
    <property type="evidence" value="ECO:0007669"/>
    <property type="project" value="UniProtKB-KW"/>
</dbReference>
<dbReference type="Gene3D" id="3.30.1110.10">
    <property type="match status" value="1"/>
</dbReference>
<dbReference type="PANTHER" id="PTHR43320">
    <property type="entry name" value="SUGAR KINASE"/>
    <property type="match status" value="1"/>
</dbReference>
<dbReference type="PROSITE" id="PS00584">
    <property type="entry name" value="PFKB_KINASES_2"/>
    <property type="match status" value="1"/>
</dbReference>
<keyword evidence="3 5" id="KW-0418">Kinase</keyword>
<organism evidence="5 6">
    <name type="scientific">Limnoraphis robusta CS-951</name>
    <dbReference type="NCBI Taxonomy" id="1637645"/>
    <lineage>
        <taxon>Bacteria</taxon>
        <taxon>Bacillati</taxon>
        <taxon>Cyanobacteriota</taxon>
        <taxon>Cyanophyceae</taxon>
        <taxon>Oscillatoriophycideae</taxon>
        <taxon>Oscillatoriales</taxon>
        <taxon>Sirenicapillariaceae</taxon>
        <taxon>Limnoraphis</taxon>
    </lineage>
</organism>
<gene>
    <name evidence="5" type="ORF">WN50_08960</name>
</gene>
<dbReference type="Pfam" id="PF00294">
    <property type="entry name" value="PfkB"/>
    <property type="match status" value="1"/>
</dbReference>
<name>A0A0F5YHP2_9CYAN</name>
<keyword evidence="2" id="KW-0808">Transferase</keyword>
<dbReference type="AlphaFoldDB" id="A0A0F5YHP2"/>
<dbReference type="InterPro" id="IPR011611">
    <property type="entry name" value="PfkB_dom"/>
</dbReference>
<comment type="caution">
    <text evidence="5">The sequence shown here is derived from an EMBL/GenBank/DDBJ whole genome shotgun (WGS) entry which is preliminary data.</text>
</comment>